<dbReference type="Gene3D" id="3.40.50.150">
    <property type="entry name" value="Vaccinia Virus protein VP39"/>
    <property type="match status" value="1"/>
</dbReference>
<keyword evidence="1 5" id="KW-0489">Methyltransferase</keyword>
<keyword evidence="2" id="KW-0808">Transferase</keyword>
<dbReference type="InterPro" id="IPR001737">
    <property type="entry name" value="KsgA/Erm"/>
</dbReference>
<dbReference type="Proteomes" id="UP001207337">
    <property type="component" value="Unassembled WGS sequence"/>
</dbReference>
<evidence type="ECO:0000256" key="4">
    <source>
        <dbReference type="ARBA" id="ARBA00022884"/>
    </source>
</evidence>
<proteinExistence type="predicted"/>
<keyword evidence="6" id="KW-1185">Reference proteome</keyword>
<dbReference type="SUPFAM" id="SSF53335">
    <property type="entry name" value="S-adenosyl-L-methionine-dependent methyltransferases"/>
    <property type="match status" value="1"/>
</dbReference>
<sequence>MGKNPAKPLKHLLYFFKDLKQVGAVAPSSKFLAKDLVARFKKELADGNCSPLNILEIGPGTGPLTKQIVKYLRPQDKLDVVEIHKKFFQIVKTRYRQSNIQAYHTDILQFQPDYKYDFIFSSLPYENMPAEVSQEIWKKKLSLCTEEACISYFKYVKFRNFKSDFEEEIVRKYGRNKKFVLLNLPPAKVYTLEVNREETSTPAVDNLSVA</sequence>
<protein>
    <submittedName>
        <fullName evidence="5">Methyltransferase domain-containing protein</fullName>
    </submittedName>
</protein>
<keyword evidence="3" id="KW-0949">S-adenosyl-L-methionine</keyword>
<dbReference type="RefSeq" id="WP_265789751.1">
    <property type="nucleotide sequence ID" value="NZ_BAABRS010000002.1"/>
</dbReference>
<organism evidence="5 6">
    <name type="scientific">Fodinibius salicampi</name>
    <dbReference type="NCBI Taxonomy" id="1920655"/>
    <lineage>
        <taxon>Bacteria</taxon>
        <taxon>Pseudomonadati</taxon>
        <taxon>Balneolota</taxon>
        <taxon>Balneolia</taxon>
        <taxon>Balneolales</taxon>
        <taxon>Balneolaceae</taxon>
        <taxon>Fodinibius</taxon>
    </lineage>
</organism>
<evidence type="ECO:0000313" key="5">
    <source>
        <dbReference type="EMBL" id="MCW9713223.1"/>
    </source>
</evidence>
<reference evidence="5 6" key="1">
    <citation type="submission" date="2021-11" db="EMBL/GenBank/DDBJ databases">
        <title>Aliifidinibius sp. nov., a new bacterium isolated from saline soil.</title>
        <authorList>
            <person name="Galisteo C."/>
            <person name="De La Haba R."/>
            <person name="Sanchez-Porro C."/>
            <person name="Ventosa A."/>
        </authorList>
    </citation>
    <scope>NUCLEOTIDE SEQUENCE [LARGE SCALE GENOMIC DNA]</scope>
    <source>
        <strain evidence="5 6">KACC 190600</strain>
    </source>
</reference>
<dbReference type="Pfam" id="PF00398">
    <property type="entry name" value="RrnaAD"/>
    <property type="match status" value="1"/>
</dbReference>
<dbReference type="EMBL" id="JAJNDC010000002">
    <property type="protein sequence ID" value="MCW9713223.1"/>
    <property type="molecule type" value="Genomic_DNA"/>
</dbReference>
<evidence type="ECO:0000256" key="3">
    <source>
        <dbReference type="ARBA" id="ARBA00022691"/>
    </source>
</evidence>
<gene>
    <name evidence="5" type="ORF">LQ318_09930</name>
</gene>
<dbReference type="CDD" id="cd02440">
    <property type="entry name" value="AdoMet_MTases"/>
    <property type="match status" value="1"/>
</dbReference>
<dbReference type="InterPro" id="IPR029063">
    <property type="entry name" value="SAM-dependent_MTases_sf"/>
</dbReference>
<dbReference type="GO" id="GO:0008168">
    <property type="term" value="F:methyltransferase activity"/>
    <property type="evidence" value="ECO:0007669"/>
    <property type="project" value="UniProtKB-KW"/>
</dbReference>
<evidence type="ECO:0000256" key="2">
    <source>
        <dbReference type="ARBA" id="ARBA00022679"/>
    </source>
</evidence>
<name>A0ABT3PZH0_9BACT</name>
<evidence type="ECO:0000256" key="1">
    <source>
        <dbReference type="ARBA" id="ARBA00022603"/>
    </source>
</evidence>
<accession>A0ABT3PZH0</accession>
<keyword evidence="4" id="KW-0694">RNA-binding</keyword>
<comment type="caution">
    <text evidence="5">The sequence shown here is derived from an EMBL/GenBank/DDBJ whole genome shotgun (WGS) entry which is preliminary data.</text>
</comment>
<dbReference type="GO" id="GO:0032259">
    <property type="term" value="P:methylation"/>
    <property type="evidence" value="ECO:0007669"/>
    <property type="project" value="UniProtKB-KW"/>
</dbReference>
<evidence type="ECO:0000313" key="6">
    <source>
        <dbReference type="Proteomes" id="UP001207337"/>
    </source>
</evidence>